<dbReference type="EMBL" id="GBEZ01000321">
    <property type="protein sequence ID" value="JAC84557.1"/>
    <property type="molecule type" value="Transcribed_RNA"/>
</dbReference>
<evidence type="ECO:0000313" key="2">
    <source>
        <dbReference type="EMBL" id="JAC84557.1"/>
    </source>
</evidence>
<organism evidence="2">
    <name type="scientific">Tetraselmis sp. GSL018</name>
    <dbReference type="NCBI Taxonomy" id="582737"/>
    <lineage>
        <taxon>Eukaryota</taxon>
        <taxon>Viridiplantae</taxon>
        <taxon>Chlorophyta</taxon>
        <taxon>core chlorophytes</taxon>
        <taxon>Chlorodendrophyceae</taxon>
        <taxon>Chlorodendrales</taxon>
        <taxon>Chlorodendraceae</taxon>
        <taxon>Tetraselmis</taxon>
    </lineage>
</organism>
<evidence type="ECO:0000256" key="1">
    <source>
        <dbReference type="SAM" id="MobiDB-lite"/>
    </source>
</evidence>
<proteinExistence type="predicted"/>
<name>A0A061SHB4_9CHLO</name>
<reference evidence="2" key="1">
    <citation type="submission" date="2014-05" db="EMBL/GenBank/DDBJ databases">
        <title>The transcriptome of the halophilic microalga Tetraselmis sp. GSL018 isolated from the Great Salt Lake, Utah.</title>
        <authorList>
            <person name="Jinkerson R.E."/>
            <person name="D'Adamo S."/>
            <person name="Posewitz M.C."/>
        </authorList>
    </citation>
    <scope>NUCLEOTIDE SEQUENCE</scope>
    <source>
        <strain evidence="2">GSL018</strain>
    </source>
</reference>
<sequence>AQAERPGLVKRGKRKARATNKTHRSPPWAPRMSGEGKRPSPAFGSPAELS</sequence>
<feature type="region of interest" description="Disordered" evidence="1">
    <location>
        <begin position="1"/>
        <end position="50"/>
    </location>
</feature>
<dbReference type="AlphaFoldDB" id="A0A061SHB4"/>
<gene>
    <name evidence="2" type="ORF">TSPGSL018_697</name>
</gene>
<accession>A0A061SHB4</accession>
<feature type="compositionally biased region" description="Basic residues" evidence="1">
    <location>
        <begin position="8"/>
        <end position="24"/>
    </location>
</feature>
<protein>
    <submittedName>
        <fullName evidence="2">Uncharacterized protein</fullName>
    </submittedName>
</protein>
<feature type="non-terminal residue" evidence="2">
    <location>
        <position position="1"/>
    </location>
</feature>